<feature type="region of interest" description="Disordered" evidence="9">
    <location>
        <begin position="210"/>
        <end position="232"/>
    </location>
</feature>
<evidence type="ECO:0000256" key="3">
    <source>
        <dbReference type="ARBA" id="ARBA00022763"/>
    </source>
</evidence>
<gene>
    <name evidence="10" type="ORF">ABNN70_11170</name>
</gene>
<evidence type="ECO:0000256" key="2">
    <source>
        <dbReference type="ARBA" id="ARBA00022670"/>
    </source>
</evidence>
<name>A0AAU8IDG4_9BACL</name>
<dbReference type="GO" id="GO:0016829">
    <property type="term" value="F:lyase activity"/>
    <property type="evidence" value="ECO:0007669"/>
    <property type="project" value="UniProtKB-KW"/>
</dbReference>
<proteinExistence type="inferred from homology"/>
<dbReference type="InterPro" id="IPR003738">
    <property type="entry name" value="SRAP"/>
</dbReference>
<dbReference type="PANTHER" id="PTHR13604:SF0">
    <property type="entry name" value="ABASIC SITE PROCESSING PROTEIN HMCES"/>
    <property type="match status" value="1"/>
</dbReference>
<sequence>MCGRYTLIAPFVMIITRFNAVKHIQKTEYAPNYNVAPGQQVLAVINDGKDNRLGYLRWGLIPPWAKDEKMGYRLINARAETVAGKPSFRRAFQQKRCLIVADSFYEWKHLENHEKTKTPVRIRMKSGELFAMAGLWETWLSHEGNKIHSCTIITTKANELMAPIHDRMPVILRKEEEQSWIDPSNRDTQALSHLLRPFQSEQLEAYEVSKDMNSTKNNGPELIEPISRPGFS</sequence>
<dbReference type="Gene3D" id="3.90.1680.10">
    <property type="entry name" value="SOS response associated peptidase-like"/>
    <property type="match status" value="1"/>
</dbReference>
<evidence type="ECO:0000256" key="6">
    <source>
        <dbReference type="ARBA" id="ARBA00023125"/>
    </source>
</evidence>
<comment type="similarity">
    <text evidence="1 8">Belongs to the SOS response-associated peptidase family.</text>
</comment>
<protein>
    <recommendedName>
        <fullName evidence="8">Abasic site processing protein</fullName>
        <ecNumber evidence="8">3.4.-.-</ecNumber>
    </recommendedName>
</protein>
<dbReference type="GO" id="GO:0006508">
    <property type="term" value="P:proteolysis"/>
    <property type="evidence" value="ECO:0007669"/>
    <property type="project" value="UniProtKB-KW"/>
</dbReference>
<dbReference type="SUPFAM" id="SSF143081">
    <property type="entry name" value="BB1717-like"/>
    <property type="match status" value="1"/>
</dbReference>
<keyword evidence="3" id="KW-0227">DNA damage</keyword>
<dbReference type="AlphaFoldDB" id="A0AAU8IDG4"/>
<evidence type="ECO:0000256" key="7">
    <source>
        <dbReference type="ARBA" id="ARBA00023239"/>
    </source>
</evidence>
<evidence type="ECO:0000313" key="10">
    <source>
        <dbReference type="EMBL" id="XCJ16244.1"/>
    </source>
</evidence>
<evidence type="ECO:0000256" key="9">
    <source>
        <dbReference type="SAM" id="MobiDB-lite"/>
    </source>
</evidence>
<dbReference type="GO" id="GO:0008233">
    <property type="term" value="F:peptidase activity"/>
    <property type="evidence" value="ECO:0007669"/>
    <property type="project" value="UniProtKB-KW"/>
</dbReference>
<keyword evidence="5" id="KW-0190">Covalent protein-DNA linkage</keyword>
<reference evidence="10" key="1">
    <citation type="submission" date="2024-06" db="EMBL/GenBank/DDBJ databases">
        <authorList>
            <person name="Fan A."/>
            <person name="Zhang F.Y."/>
            <person name="Zhang L."/>
        </authorList>
    </citation>
    <scope>NUCLEOTIDE SEQUENCE</scope>
    <source>
        <strain evidence="10">Y61</strain>
    </source>
</reference>
<keyword evidence="2 8" id="KW-0645">Protease</keyword>
<dbReference type="EC" id="3.4.-.-" evidence="8"/>
<dbReference type="PANTHER" id="PTHR13604">
    <property type="entry name" value="DC12-RELATED"/>
    <property type="match status" value="1"/>
</dbReference>
<evidence type="ECO:0000256" key="5">
    <source>
        <dbReference type="ARBA" id="ARBA00023124"/>
    </source>
</evidence>
<keyword evidence="7" id="KW-0456">Lyase</keyword>
<keyword evidence="4 8" id="KW-0378">Hydrolase</keyword>
<evidence type="ECO:0000256" key="8">
    <source>
        <dbReference type="RuleBase" id="RU364100"/>
    </source>
</evidence>
<dbReference type="GO" id="GO:0106300">
    <property type="term" value="P:protein-DNA covalent cross-linking repair"/>
    <property type="evidence" value="ECO:0007669"/>
    <property type="project" value="InterPro"/>
</dbReference>
<organism evidence="10">
    <name type="scientific">Sporolactobacillus sp. Y61</name>
    <dbReference type="NCBI Taxonomy" id="3160863"/>
    <lineage>
        <taxon>Bacteria</taxon>
        <taxon>Bacillati</taxon>
        <taxon>Bacillota</taxon>
        <taxon>Bacilli</taxon>
        <taxon>Bacillales</taxon>
        <taxon>Sporolactobacillaceae</taxon>
        <taxon>Sporolactobacillus</taxon>
    </lineage>
</organism>
<keyword evidence="6" id="KW-0238">DNA-binding</keyword>
<dbReference type="GO" id="GO:0003697">
    <property type="term" value="F:single-stranded DNA binding"/>
    <property type="evidence" value="ECO:0007669"/>
    <property type="project" value="InterPro"/>
</dbReference>
<dbReference type="Pfam" id="PF02586">
    <property type="entry name" value="SRAP"/>
    <property type="match status" value="1"/>
</dbReference>
<evidence type="ECO:0000256" key="1">
    <source>
        <dbReference type="ARBA" id="ARBA00008136"/>
    </source>
</evidence>
<dbReference type="RefSeq" id="WP_129929015.1">
    <property type="nucleotide sequence ID" value="NZ_CP159510.1"/>
</dbReference>
<dbReference type="InterPro" id="IPR036590">
    <property type="entry name" value="SRAP-like"/>
</dbReference>
<accession>A0AAU8IDG4</accession>
<evidence type="ECO:0000256" key="4">
    <source>
        <dbReference type="ARBA" id="ARBA00022801"/>
    </source>
</evidence>
<dbReference type="EMBL" id="CP159510">
    <property type="protein sequence ID" value="XCJ16244.1"/>
    <property type="molecule type" value="Genomic_DNA"/>
</dbReference>